<proteinExistence type="predicted"/>
<evidence type="ECO:0000256" key="1">
    <source>
        <dbReference type="SAM" id="MobiDB-lite"/>
    </source>
</evidence>
<reference evidence="3" key="3">
    <citation type="submission" date="2021-02" db="UniProtKB">
        <authorList>
            <consortium name="EnsemblMetazoa"/>
        </authorList>
    </citation>
    <scope>IDENTIFICATION</scope>
    <source>
        <strain evidence="3">USDA</strain>
    </source>
</reference>
<dbReference type="HOGENOM" id="CLU_1808520_0_0_1"/>
<dbReference type="InParanoid" id="E0VIG7"/>
<feature type="compositionally biased region" description="Low complexity" evidence="1">
    <location>
        <begin position="42"/>
        <end position="56"/>
    </location>
</feature>
<dbReference type="EnsemblMetazoa" id="PHUM227510-RA">
    <property type="protein sequence ID" value="PHUM227510-PA"/>
    <property type="gene ID" value="PHUM227510"/>
</dbReference>
<evidence type="ECO:0000313" key="2">
    <source>
        <dbReference type="EMBL" id="EEB13173.1"/>
    </source>
</evidence>
<sequence length="143" mass="16273">MGGGGGGGSNTDDEMKKIEKIDYITNIIWNSIEKKKKHYGNETTAATGTATTTTKPEPTEEEIEQDKLEAEELQEIKKIADVIDMEPNLPGASTIGFLRRCASFMNAISNIMLMYVKRQNNPQSHWTTRFIQRLREYFQTKHM</sequence>
<feature type="region of interest" description="Disordered" evidence="1">
    <location>
        <begin position="39"/>
        <end position="65"/>
    </location>
</feature>
<dbReference type="CTD" id="8238660"/>
<dbReference type="VEuPathDB" id="VectorBase:PHUM227510"/>
<dbReference type="RefSeq" id="XP_002425911.1">
    <property type="nucleotide sequence ID" value="XM_002425866.1"/>
</dbReference>
<reference evidence="2" key="1">
    <citation type="submission" date="2007-04" db="EMBL/GenBank/DDBJ databases">
        <title>Annotation of Pediculus humanus corporis strain USDA.</title>
        <authorList>
            <person name="Kirkness E."/>
            <person name="Hannick L."/>
            <person name="Hass B."/>
            <person name="Bruggner R."/>
            <person name="Lawson D."/>
            <person name="Bidwell S."/>
            <person name="Joardar V."/>
            <person name="Caler E."/>
            <person name="Walenz B."/>
            <person name="Inman J."/>
            <person name="Schobel S."/>
            <person name="Galinsky K."/>
            <person name="Amedeo P."/>
            <person name="Strausberg R."/>
        </authorList>
    </citation>
    <scope>NUCLEOTIDE SEQUENCE</scope>
    <source>
        <strain evidence="2">USDA</strain>
    </source>
</reference>
<dbReference type="KEGG" id="phu:Phum_PHUM227510"/>
<evidence type="ECO:0000313" key="3">
    <source>
        <dbReference type="EnsemblMetazoa" id="PHUM227510-PA"/>
    </source>
</evidence>
<dbReference type="GeneID" id="8238660"/>
<keyword evidence="4" id="KW-1185">Reference proteome</keyword>
<dbReference type="EMBL" id="AAZO01002649">
    <property type="status" value="NOT_ANNOTATED_CDS"/>
    <property type="molecule type" value="Genomic_DNA"/>
</dbReference>
<dbReference type="AlphaFoldDB" id="E0VIG7"/>
<gene>
    <name evidence="3" type="primary">8238660</name>
    <name evidence="2" type="ORF">Phum_PHUM227510</name>
</gene>
<name>E0VIG7_PEDHC</name>
<accession>E0VIG7</accession>
<organism>
    <name type="scientific">Pediculus humanus subsp. corporis</name>
    <name type="common">Body louse</name>
    <dbReference type="NCBI Taxonomy" id="121224"/>
    <lineage>
        <taxon>Eukaryota</taxon>
        <taxon>Metazoa</taxon>
        <taxon>Ecdysozoa</taxon>
        <taxon>Arthropoda</taxon>
        <taxon>Hexapoda</taxon>
        <taxon>Insecta</taxon>
        <taxon>Pterygota</taxon>
        <taxon>Neoptera</taxon>
        <taxon>Paraneoptera</taxon>
        <taxon>Psocodea</taxon>
        <taxon>Troctomorpha</taxon>
        <taxon>Phthiraptera</taxon>
        <taxon>Anoplura</taxon>
        <taxon>Pediculidae</taxon>
        <taxon>Pediculus</taxon>
    </lineage>
</organism>
<protein>
    <submittedName>
        <fullName evidence="2 3">Uncharacterized protein</fullName>
    </submittedName>
</protein>
<evidence type="ECO:0000313" key="4">
    <source>
        <dbReference type="Proteomes" id="UP000009046"/>
    </source>
</evidence>
<dbReference type="EMBL" id="DS235199">
    <property type="protein sequence ID" value="EEB13173.1"/>
    <property type="molecule type" value="Genomic_DNA"/>
</dbReference>
<reference evidence="2" key="2">
    <citation type="submission" date="2007-04" db="EMBL/GenBank/DDBJ databases">
        <title>The genome of the human body louse.</title>
        <authorList>
            <consortium name="The Human Body Louse Genome Consortium"/>
            <person name="Kirkness E."/>
            <person name="Walenz B."/>
            <person name="Hass B."/>
            <person name="Bruggner R."/>
            <person name="Strausberg R."/>
        </authorList>
    </citation>
    <scope>NUCLEOTIDE SEQUENCE</scope>
    <source>
        <strain evidence="2">USDA</strain>
    </source>
</reference>
<dbReference type="Proteomes" id="UP000009046">
    <property type="component" value="Unassembled WGS sequence"/>
</dbReference>